<evidence type="ECO:0000256" key="4">
    <source>
        <dbReference type="ARBA" id="ARBA00022803"/>
    </source>
</evidence>
<dbReference type="GO" id="GO:0005737">
    <property type="term" value="C:cytoplasm"/>
    <property type="evidence" value="ECO:0007669"/>
    <property type="project" value="UniProtKB-SubCell"/>
</dbReference>
<name>A0A6J6NVG9_9ZZZZ</name>
<keyword evidence="4" id="KW-0802">TPR repeat</keyword>
<evidence type="ECO:0000256" key="3">
    <source>
        <dbReference type="ARBA" id="ARBA00022737"/>
    </source>
</evidence>
<dbReference type="EMBL" id="CAEZXN010000006">
    <property type="protein sequence ID" value="CAB4688705.1"/>
    <property type="molecule type" value="Genomic_DNA"/>
</dbReference>
<keyword evidence="2" id="KW-0963">Cytoplasm</keyword>
<dbReference type="GO" id="GO:0003341">
    <property type="term" value="P:cilium movement"/>
    <property type="evidence" value="ECO:0007669"/>
    <property type="project" value="TreeGrafter"/>
</dbReference>
<dbReference type="InterPro" id="IPR019734">
    <property type="entry name" value="TPR_rpt"/>
</dbReference>
<organism evidence="5">
    <name type="scientific">freshwater metagenome</name>
    <dbReference type="NCBI Taxonomy" id="449393"/>
    <lineage>
        <taxon>unclassified sequences</taxon>
        <taxon>metagenomes</taxon>
        <taxon>ecological metagenomes</taxon>
    </lineage>
</organism>
<comment type="subcellular location">
    <subcellularLocation>
        <location evidence="1">Cytoplasm</location>
    </subcellularLocation>
</comment>
<protein>
    <submittedName>
        <fullName evidence="5">Unannotated protein</fullName>
    </submittedName>
</protein>
<dbReference type="SUPFAM" id="SSF48452">
    <property type="entry name" value="TPR-like"/>
    <property type="match status" value="2"/>
</dbReference>
<sequence length="345" mass="38718">MRFAWVPWGLIPSWPRWPGGSSLRRRVHPRVTWDCLDIAMAHDDEDHITEEDLWELLPGSAGNDRADILYKISAHLYSRNKYSEALACAQESVEILERIDTKDREALGRARSGVAHNLKAIGQNQEALTELMVVSDLYHRESLPDVAEIDCMIGRWAYDAKDFNTAAKYLSYSSSEAGDGVGDRHIAAQDRFYLGRSLLSIGKPAEALIEMTEARAAFKDLKSVFDLAIVDAGLAESFVALARIPEAHRHAQRALDVFTTLGKRLHSTLAILPLAQALFHEGELDEALRYISEAIEIEQTSDEPDIEEIVRYEVILRDIVSALGETDLAAEITRRHESIREISDL</sequence>
<evidence type="ECO:0000313" key="5">
    <source>
        <dbReference type="EMBL" id="CAB4688705.1"/>
    </source>
</evidence>
<evidence type="ECO:0000256" key="1">
    <source>
        <dbReference type="ARBA" id="ARBA00004496"/>
    </source>
</evidence>
<evidence type="ECO:0000256" key="2">
    <source>
        <dbReference type="ARBA" id="ARBA00022490"/>
    </source>
</evidence>
<keyword evidence="3" id="KW-0677">Repeat</keyword>
<dbReference type="InterPro" id="IPR051476">
    <property type="entry name" value="Bac_ResReg_Asp_Phosphatase"/>
</dbReference>
<dbReference type="SMART" id="SM00028">
    <property type="entry name" value="TPR"/>
    <property type="match status" value="2"/>
</dbReference>
<dbReference type="Gene3D" id="1.25.40.10">
    <property type="entry name" value="Tetratricopeptide repeat domain"/>
    <property type="match status" value="2"/>
</dbReference>
<dbReference type="GO" id="GO:0005929">
    <property type="term" value="C:cilium"/>
    <property type="evidence" value="ECO:0007669"/>
    <property type="project" value="TreeGrafter"/>
</dbReference>
<dbReference type="InterPro" id="IPR011990">
    <property type="entry name" value="TPR-like_helical_dom_sf"/>
</dbReference>
<dbReference type="AlphaFoldDB" id="A0A6J6NVG9"/>
<accession>A0A6J6NVG9</accession>
<dbReference type="PROSITE" id="PS50005">
    <property type="entry name" value="TPR"/>
    <property type="match status" value="1"/>
</dbReference>
<dbReference type="PANTHER" id="PTHR46630:SF1">
    <property type="entry name" value="TETRATRICOPEPTIDE REPEAT PROTEIN 29"/>
    <property type="match status" value="1"/>
</dbReference>
<proteinExistence type="predicted"/>
<dbReference type="PANTHER" id="PTHR46630">
    <property type="entry name" value="TETRATRICOPEPTIDE REPEAT PROTEIN 29"/>
    <property type="match status" value="1"/>
</dbReference>
<reference evidence="5" key="1">
    <citation type="submission" date="2020-05" db="EMBL/GenBank/DDBJ databases">
        <authorList>
            <person name="Chiriac C."/>
            <person name="Salcher M."/>
            <person name="Ghai R."/>
            <person name="Kavagutti S V."/>
        </authorList>
    </citation>
    <scope>NUCLEOTIDE SEQUENCE</scope>
</reference>
<gene>
    <name evidence="5" type="ORF">UFOPK2423_00418</name>
</gene>